<proteinExistence type="inferred from homology"/>
<dbReference type="GO" id="GO:0071169">
    <property type="term" value="P:establishment of protein localization to chromatin"/>
    <property type="evidence" value="ECO:0000318"/>
    <property type="project" value="GO_Central"/>
</dbReference>
<dbReference type="SMR" id="A2DFH6"/>
<dbReference type="GO" id="GO:0034087">
    <property type="term" value="P:establishment of mitotic sister chromatid cohesion"/>
    <property type="evidence" value="ECO:0000318"/>
    <property type="project" value="GO_Central"/>
</dbReference>
<dbReference type="Pfam" id="PF12765">
    <property type="entry name" value="Cohesin_HEAT"/>
    <property type="match status" value="1"/>
</dbReference>
<evidence type="ECO:0000256" key="6">
    <source>
        <dbReference type="RuleBase" id="RU364107"/>
    </source>
</evidence>
<dbReference type="GO" id="GO:0003682">
    <property type="term" value="F:chromatin binding"/>
    <property type="evidence" value="ECO:0000318"/>
    <property type="project" value="GO_Central"/>
</dbReference>
<dbReference type="InterPro" id="IPR011989">
    <property type="entry name" value="ARM-like"/>
</dbReference>
<feature type="domain" description="Sister chromatid cohesion C-terminal" evidence="7">
    <location>
        <begin position="902"/>
        <end position="1071"/>
    </location>
</feature>
<keyword evidence="4 6" id="KW-0539">Nucleus</keyword>
<evidence type="ECO:0000256" key="5">
    <source>
        <dbReference type="ARBA" id="ARBA00023306"/>
    </source>
</evidence>
<dbReference type="KEGG" id="tva:5466481"/>
<dbReference type="InParanoid" id="A2DFH6"/>
<gene>
    <name evidence="8" type="ORF">TVAG_437300</name>
</gene>
<evidence type="ECO:0000256" key="1">
    <source>
        <dbReference type="ARBA" id="ARBA00004123"/>
    </source>
</evidence>
<dbReference type="Pfam" id="PF12830">
    <property type="entry name" value="Nipped-B_C"/>
    <property type="match status" value="1"/>
</dbReference>
<dbReference type="GO" id="GO:0090694">
    <property type="term" value="C:Scc2-Scc4 cohesin loading complex"/>
    <property type="evidence" value="ECO:0000318"/>
    <property type="project" value="GO_Central"/>
</dbReference>
<dbReference type="GO" id="GO:0061775">
    <property type="term" value="F:cohesin loader activity"/>
    <property type="evidence" value="ECO:0007669"/>
    <property type="project" value="InterPro"/>
</dbReference>
<keyword evidence="9" id="KW-1185">Reference proteome</keyword>
<dbReference type="PANTHER" id="PTHR21704">
    <property type="entry name" value="NIPPED-B-LIKE PROTEIN DELANGIN SCC2-RELATED"/>
    <property type="match status" value="1"/>
</dbReference>
<dbReference type="InterPro" id="IPR016024">
    <property type="entry name" value="ARM-type_fold"/>
</dbReference>
<dbReference type="EMBL" id="DS113194">
    <property type="protein sequence ID" value="EAY20904.1"/>
    <property type="molecule type" value="Genomic_DNA"/>
</dbReference>
<dbReference type="Gene3D" id="1.25.10.10">
    <property type="entry name" value="Leucine-rich Repeat Variant"/>
    <property type="match status" value="1"/>
</dbReference>
<evidence type="ECO:0000256" key="4">
    <source>
        <dbReference type="ARBA" id="ARBA00023242"/>
    </source>
</evidence>
<sequence length="1202" mass="138081">MFCSANDSRVTNLKLSADLPKVENETNLVSPAGRCTEILKQYCELETLTTSMVREISTHVNELYRIKQLSEVNLEFISKFIQNQSNFIKQSEEFQFDIIEICLTFYASNDMPPQLYKESQMNIILRSIFKFCSDNFIKTQENNLSLHKMFPIIRLCAKLIDRCALPDSFLSSFVSIAIEFYFNEASSNPLQTASCSLISSIFRRYELERTQILNDIFYCIERKTGNQKSLIFNKTDRVRLNAFSVLLFDIIQSCSIYPNTIDCCNIDIIQDIINRLEELPPKYTEMFANDVFSCLSHPLYPSSISVLPYLLNMMYKHITKKTKLTRVAINSFCKGLSSVLAFREKFLVPMTIKINYNIMRILQINDLSEINVTDKYPENEKERLIAEFVVLTFVKNFFKLIDTFDTASICNISHWSSLKNMDQTESDYLDQWWHNQIPEVSDFSLNFSEVERLYVSLCQRFLIFNSVMEIIHRLLKGLTNTSSTMRGMVLKGFSSIVEMNSQFLYHPDLIPLIEKAFVDPCSSIRDAVLDIVSSYIEKNEQIKSPYFPLIIDSLKDSSPSIVRKSLVTLGNLAQKATEEELMKLSKILVSKLDDETKAVKTAAKSLLVTSLFEISFSPFVIFYEISKNIDIENDKWWTVFVKECYVKFPEKMKAVVDQVIEKVTEETNDLNSMILYNFVSVLPNCSADKHEQIITAILTAETDISVTFLMDSLLSIIPFILFPSIVNFSLLLSHLESLVCTRWTTVVRKCLELIVSIVHNICPDDNILETLQSSYADILLLSFGGKKIEENEVLRAIFVTGVLFKLIGWITPKGNINKVASILGRFYMSDSRLIRKRVLQSFVDICCRDSSQLRVSRNLVQMAFKRGDDEDALDFILKLMVEENKMDVKIEKFDEMKGNSAAPLISQFIKNITNCFKSQNKTVRTDSLKLVSIGLSNGLINAHEVLPFVIACLSSTECYKSAIETIKKCQESSFEGALKTRISDGIDQSYEFIVAFSEDKSIRRLGFTDLFTLTKNPLLRKDIMTNLVSKVYAQMDVKSDMNKCLWLCDILVNLNYEYQWEAYYVCQLLQKTVCKNSHNVLIDAGDMIEILVGTKQEKEAMSCTACWYSCLIGVMTSHWLRRRYQVNPKKLYNNEKPREDKRNVKVALIPPLNLNEIKKPQEKLEKLTPEILDIVAKLQSVVRHERATEDKAKPSVPNNTKK</sequence>
<protein>
    <recommendedName>
        <fullName evidence="6">Sister chromatid cohesion protein</fullName>
    </recommendedName>
</protein>
<dbReference type="SUPFAM" id="SSF48371">
    <property type="entry name" value="ARM repeat"/>
    <property type="match status" value="1"/>
</dbReference>
<dbReference type="GO" id="GO:0010468">
    <property type="term" value="P:regulation of gene expression"/>
    <property type="evidence" value="ECO:0007669"/>
    <property type="project" value="InterPro"/>
</dbReference>
<evidence type="ECO:0000256" key="2">
    <source>
        <dbReference type="ARBA" id="ARBA00009252"/>
    </source>
</evidence>
<evidence type="ECO:0000313" key="8">
    <source>
        <dbReference type="EMBL" id="EAY20904.1"/>
    </source>
</evidence>
<name>A2DFH6_TRIV3</name>
<dbReference type="GO" id="GO:0140588">
    <property type="term" value="P:chromatin looping"/>
    <property type="evidence" value="ECO:0007669"/>
    <property type="project" value="InterPro"/>
</dbReference>
<evidence type="ECO:0000259" key="7">
    <source>
        <dbReference type="Pfam" id="PF12830"/>
    </source>
</evidence>
<dbReference type="RefSeq" id="XP_001581890.1">
    <property type="nucleotide sequence ID" value="XM_001581840.1"/>
</dbReference>
<comment type="subcellular location">
    <subcellularLocation>
        <location evidence="1 6">Nucleus</location>
    </subcellularLocation>
</comment>
<dbReference type="VEuPathDB" id="TrichDB:TVAGG3_0564770"/>
<dbReference type="PANTHER" id="PTHR21704:SF18">
    <property type="entry name" value="NIPPED-B-LIKE PROTEIN"/>
    <property type="match status" value="1"/>
</dbReference>
<dbReference type="AlphaFoldDB" id="A2DFH6"/>
<evidence type="ECO:0000256" key="3">
    <source>
        <dbReference type="ARBA" id="ARBA00022737"/>
    </source>
</evidence>
<accession>A2DFH6</accession>
<keyword evidence="5 6" id="KW-0131">Cell cycle</keyword>
<evidence type="ECO:0000313" key="9">
    <source>
        <dbReference type="Proteomes" id="UP000001542"/>
    </source>
</evidence>
<dbReference type="GO" id="GO:1990414">
    <property type="term" value="P:replication-born double-strand break repair via sister chromatid exchange"/>
    <property type="evidence" value="ECO:0000318"/>
    <property type="project" value="GO_Central"/>
</dbReference>
<organism evidence="8 9">
    <name type="scientific">Trichomonas vaginalis (strain ATCC PRA-98 / G3)</name>
    <dbReference type="NCBI Taxonomy" id="412133"/>
    <lineage>
        <taxon>Eukaryota</taxon>
        <taxon>Metamonada</taxon>
        <taxon>Parabasalia</taxon>
        <taxon>Trichomonadida</taxon>
        <taxon>Trichomonadidae</taxon>
        <taxon>Trichomonas</taxon>
    </lineage>
</organism>
<dbReference type="VEuPathDB" id="TrichDB:TVAG_437300"/>
<keyword evidence="3 6" id="KW-0677">Repeat</keyword>
<reference evidence="8" key="1">
    <citation type="submission" date="2006-10" db="EMBL/GenBank/DDBJ databases">
        <authorList>
            <person name="Amadeo P."/>
            <person name="Zhao Q."/>
            <person name="Wortman J."/>
            <person name="Fraser-Liggett C."/>
            <person name="Carlton J."/>
        </authorList>
    </citation>
    <scope>NUCLEOTIDE SEQUENCE</scope>
    <source>
        <strain evidence="8">G3</strain>
    </source>
</reference>
<dbReference type="InterPro" id="IPR026003">
    <property type="entry name" value="Cohesin_HEAT"/>
</dbReference>
<dbReference type="InterPro" id="IPR033031">
    <property type="entry name" value="Scc2/Nipped-B"/>
</dbReference>
<comment type="similarity">
    <text evidence="2 6">Belongs to the SCC2/Nipped-B family.</text>
</comment>
<dbReference type="Proteomes" id="UP000001542">
    <property type="component" value="Unassembled WGS sequence"/>
</dbReference>
<dbReference type="OrthoDB" id="418242at2759"/>
<dbReference type="InterPro" id="IPR024986">
    <property type="entry name" value="Nipped-B_C"/>
</dbReference>
<reference evidence="8" key="2">
    <citation type="journal article" date="2007" name="Science">
        <title>Draft genome sequence of the sexually transmitted pathogen Trichomonas vaginalis.</title>
        <authorList>
            <person name="Carlton J.M."/>
            <person name="Hirt R.P."/>
            <person name="Silva J.C."/>
            <person name="Delcher A.L."/>
            <person name="Schatz M."/>
            <person name="Zhao Q."/>
            <person name="Wortman J.R."/>
            <person name="Bidwell S.L."/>
            <person name="Alsmark U.C.M."/>
            <person name="Besteiro S."/>
            <person name="Sicheritz-Ponten T."/>
            <person name="Noel C.J."/>
            <person name="Dacks J.B."/>
            <person name="Foster P.G."/>
            <person name="Simillion C."/>
            <person name="Van de Peer Y."/>
            <person name="Miranda-Saavedra D."/>
            <person name="Barton G.J."/>
            <person name="Westrop G.D."/>
            <person name="Mueller S."/>
            <person name="Dessi D."/>
            <person name="Fiori P.L."/>
            <person name="Ren Q."/>
            <person name="Paulsen I."/>
            <person name="Zhang H."/>
            <person name="Bastida-Corcuera F.D."/>
            <person name="Simoes-Barbosa A."/>
            <person name="Brown M.T."/>
            <person name="Hayes R.D."/>
            <person name="Mukherjee M."/>
            <person name="Okumura C.Y."/>
            <person name="Schneider R."/>
            <person name="Smith A.J."/>
            <person name="Vanacova S."/>
            <person name="Villalvazo M."/>
            <person name="Haas B.J."/>
            <person name="Pertea M."/>
            <person name="Feldblyum T.V."/>
            <person name="Utterback T.R."/>
            <person name="Shu C.L."/>
            <person name="Osoegawa K."/>
            <person name="de Jong P.J."/>
            <person name="Hrdy I."/>
            <person name="Horvathova L."/>
            <person name="Zubacova Z."/>
            <person name="Dolezal P."/>
            <person name="Malik S.B."/>
            <person name="Logsdon J.M. Jr."/>
            <person name="Henze K."/>
            <person name="Gupta A."/>
            <person name="Wang C.C."/>
            <person name="Dunne R.L."/>
            <person name="Upcroft J.A."/>
            <person name="Upcroft P."/>
            <person name="White O."/>
            <person name="Salzberg S.L."/>
            <person name="Tang P."/>
            <person name="Chiu C.-H."/>
            <person name="Lee Y.-S."/>
            <person name="Embley T.M."/>
            <person name="Coombs G.H."/>
            <person name="Mottram J.C."/>
            <person name="Tachezy J."/>
            <person name="Fraser-Liggett C.M."/>
            <person name="Johnson P.J."/>
        </authorList>
    </citation>
    <scope>NUCLEOTIDE SEQUENCE [LARGE SCALE GENOMIC DNA]</scope>
    <source>
        <strain evidence="8">G3</strain>
    </source>
</reference>
<dbReference type="STRING" id="5722.A2DFH6"/>